<dbReference type="Pfam" id="PF07690">
    <property type="entry name" value="MFS_1"/>
    <property type="match status" value="1"/>
</dbReference>
<dbReference type="PANTHER" id="PTHR23526:SF2">
    <property type="entry name" value="MAJOR FACILITATOR SUPERFAMILY (MFS) PROFILE DOMAIN-CONTAINING PROTEIN"/>
    <property type="match status" value="1"/>
</dbReference>
<dbReference type="EMBL" id="CP071795">
    <property type="protein sequence ID" value="QTD37895.1"/>
    <property type="molecule type" value="Genomic_DNA"/>
</dbReference>
<feature type="transmembrane region" description="Helical" evidence="4">
    <location>
        <begin position="374"/>
        <end position="397"/>
    </location>
</feature>
<accession>A0ABX7SUH8</accession>
<keyword evidence="1 4" id="KW-0812">Transmembrane</keyword>
<feature type="transmembrane region" description="Helical" evidence="4">
    <location>
        <begin position="122"/>
        <end position="143"/>
    </location>
</feature>
<dbReference type="PANTHER" id="PTHR23526">
    <property type="entry name" value="INTEGRAL MEMBRANE TRANSPORT PROTEIN-RELATED"/>
    <property type="match status" value="1"/>
</dbReference>
<evidence type="ECO:0000313" key="5">
    <source>
        <dbReference type="EMBL" id="QTD37895.1"/>
    </source>
</evidence>
<feature type="transmembrane region" description="Helical" evidence="4">
    <location>
        <begin position="190"/>
        <end position="211"/>
    </location>
</feature>
<keyword evidence="3 4" id="KW-0472">Membrane</keyword>
<evidence type="ECO:0000256" key="1">
    <source>
        <dbReference type="ARBA" id="ARBA00022692"/>
    </source>
</evidence>
<feature type="transmembrane region" description="Helical" evidence="4">
    <location>
        <begin position="309"/>
        <end position="330"/>
    </location>
</feature>
<keyword evidence="6" id="KW-1185">Reference proteome</keyword>
<keyword evidence="2 4" id="KW-1133">Transmembrane helix</keyword>
<dbReference type="SUPFAM" id="SSF103473">
    <property type="entry name" value="MFS general substrate transporter"/>
    <property type="match status" value="1"/>
</dbReference>
<feature type="transmembrane region" description="Helical" evidence="4">
    <location>
        <begin position="277"/>
        <end position="297"/>
    </location>
</feature>
<protein>
    <submittedName>
        <fullName evidence="5">MFS transporter</fullName>
    </submittedName>
</protein>
<proteinExistence type="predicted"/>
<dbReference type="InterPro" id="IPR052528">
    <property type="entry name" value="Sugar_transport-like"/>
</dbReference>
<dbReference type="Gene3D" id="1.20.1250.20">
    <property type="entry name" value="MFS general substrate transporter like domains"/>
    <property type="match status" value="2"/>
</dbReference>
<dbReference type="InterPro" id="IPR011701">
    <property type="entry name" value="MFS"/>
</dbReference>
<feature type="transmembrane region" description="Helical" evidence="4">
    <location>
        <begin position="403"/>
        <end position="422"/>
    </location>
</feature>
<dbReference type="InterPro" id="IPR036259">
    <property type="entry name" value="MFS_trans_sf"/>
</dbReference>
<evidence type="ECO:0000256" key="3">
    <source>
        <dbReference type="ARBA" id="ARBA00023136"/>
    </source>
</evidence>
<evidence type="ECO:0000313" key="6">
    <source>
        <dbReference type="Proteomes" id="UP000663935"/>
    </source>
</evidence>
<dbReference type="RefSeq" id="WP_207972050.1">
    <property type="nucleotide sequence ID" value="NZ_CP071795.1"/>
</dbReference>
<name>A0ABX7SUH8_9FLAO</name>
<feature type="transmembrane region" description="Helical" evidence="4">
    <location>
        <begin position="336"/>
        <end position="354"/>
    </location>
</feature>
<feature type="transmembrane region" description="Helical" evidence="4">
    <location>
        <begin position="95"/>
        <end position="116"/>
    </location>
</feature>
<reference evidence="5 6" key="1">
    <citation type="submission" date="2021-03" db="EMBL/GenBank/DDBJ databases">
        <title>Complete genome of Polaribacter_sp.G4M1.</title>
        <authorList>
            <person name="Jeong S.W."/>
            <person name="Bae J.W."/>
        </authorList>
    </citation>
    <scope>NUCLEOTIDE SEQUENCE [LARGE SCALE GENOMIC DNA]</scope>
    <source>
        <strain evidence="5 6">G4M1</strain>
    </source>
</reference>
<dbReference type="Proteomes" id="UP000663935">
    <property type="component" value="Chromosome"/>
</dbReference>
<sequence length="428" mass="47500">MKKSISEKIYFFLNTDDKNVDEHLPRNYSLLLLNSIFTKLGDSLSNPKTVLAWIMNSINAPVYMISFIVPIRESGSMLPQLFLASYIKTKAKRKWIFVFGSIFQFTSIFAIALTAYFFDGFIAGSIIILLLITFSFSRSLCSVSSKDVLGKTIPKNKRGKLKGYTVSVSGVLTLFAGLLIMYQSKSDASLLFYSGILLCASAMWLISAFIYSKIKEPKSKTEKNKDTWKEVLQSIKLVKKDRRFKNFIIVRSLLLCSALTAPFYVLLAQENVGKESYLLGLFIIAKGVASFLSAPVWGKMADVSSKNVMSFATIIASFLGIGMFVIIEVFTDFAKVFWLYPVAFFILGIAHSGVRLGRKTYVVNMAEGNKRTDYVSVSNTIIGLILLITGGISALASLFSVELVLLVLSIFGLLGAFLSYKLPNVEAQ</sequence>
<gene>
    <name evidence="5" type="ORF">JL193_00880</name>
</gene>
<organism evidence="5 6">
    <name type="scientific">Polaribacter batillariae</name>
    <dbReference type="NCBI Taxonomy" id="2808900"/>
    <lineage>
        <taxon>Bacteria</taxon>
        <taxon>Pseudomonadati</taxon>
        <taxon>Bacteroidota</taxon>
        <taxon>Flavobacteriia</taxon>
        <taxon>Flavobacteriales</taxon>
        <taxon>Flavobacteriaceae</taxon>
    </lineage>
</organism>
<feature type="transmembrane region" description="Helical" evidence="4">
    <location>
        <begin position="164"/>
        <end position="184"/>
    </location>
</feature>
<evidence type="ECO:0000256" key="4">
    <source>
        <dbReference type="SAM" id="Phobius"/>
    </source>
</evidence>
<evidence type="ECO:0000256" key="2">
    <source>
        <dbReference type="ARBA" id="ARBA00022989"/>
    </source>
</evidence>
<feature type="transmembrane region" description="Helical" evidence="4">
    <location>
        <begin position="246"/>
        <end position="265"/>
    </location>
</feature>